<dbReference type="AlphaFoldDB" id="A0A6I2NKR2"/>
<dbReference type="Proteomes" id="UP000432516">
    <property type="component" value="Unassembled WGS sequence"/>
</dbReference>
<dbReference type="RefSeq" id="WP_036614254.1">
    <property type="nucleotide sequence ID" value="NZ_CAJSZN010000002.1"/>
</dbReference>
<evidence type="ECO:0000313" key="2">
    <source>
        <dbReference type="EMBL" id="QJE27393.1"/>
    </source>
</evidence>
<sequence length="127" mass="14810">MSKLFSPDDLRRNGYTRYPRQFLSILIKDYCKDKKSSVKTGIMLYLYSKASYSGYSYMWNGEQYAIKEGQCIVKIPEMAAFLNCSVYALRKNLNDLAEKKVITKKKFTCGLAVEIINYTNLFIDRHE</sequence>
<evidence type="ECO:0000313" key="3">
    <source>
        <dbReference type="Proteomes" id="UP000432516"/>
    </source>
</evidence>
<organism evidence="1 3">
    <name type="scientific">Parabacteroides distasonis</name>
    <dbReference type="NCBI Taxonomy" id="823"/>
    <lineage>
        <taxon>Bacteria</taxon>
        <taxon>Pseudomonadati</taxon>
        <taxon>Bacteroidota</taxon>
        <taxon>Bacteroidia</taxon>
        <taxon>Bacteroidales</taxon>
        <taxon>Tannerellaceae</taxon>
        <taxon>Parabacteroides</taxon>
    </lineage>
</organism>
<gene>
    <name evidence="1" type="ORF">GKD68_02000</name>
    <name evidence="2" type="ORF">HHO38_03160</name>
</gene>
<dbReference type="EMBL" id="WKNE01000001">
    <property type="protein sequence ID" value="MRZ53528.1"/>
    <property type="molecule type" value="Genomic_DNA"/>
</dbReference>
<proteinExistence type="predicted"/>
<dbReference type="Proteomes" id="UP000501982">
    <property type="component" value="Chromosome"/>
</dbReference>
<evidence type="ECO:0000313" key="1">
    <source>
        <dbReference type="EMBL" id="MRZ53528.1"/>
    </source>
</evidence>
<dbReference type="EMBL" id="CP051672">
    <property type="protein sequence ID" value="QJE27393.1"/>
    <property type="molecule type" value="Genomic_DNA"/>
</dbReference>
<protein>
    <submittedName>
        <fullName evidence="1">Uncharacterized protein</fullName>
    </submittedName>
</protein>
<evidence type="ECO:0000313" key="4">
    <source>
        <dbReference type="Proteomes" id="UP000501982"/>
    </source>
</evidence>
<reference evidence="1 3" key="1">
    <citation type="journal article" date="2019" name="Nat. Med.">
        <title>A library of human gut bacterial isolates paired with longitudinal multiomics data enables mechanistic microbiome research.</title>
        <authorList>
            <person name="Poyet M."/>
            <person name="Groussin M."/>
            <person name="Gibbons S.M."/>
            <person name="Avila-Pacheco J."/>
            <person name="Jiang X."/>
            <person name="Kearney S.M."/>
            <person name="Perrotta A.R."/>
            <person name="Berdy B."/>
            <person name="Zhao S."/>
            <person name="Lieberman T.D."/>
            <person name="Swanson P.K."/>
            <person name="Smith M."/>
            <person name="Roesemann S."/>
            <person name="Alexander J.E."/>
            <person name="Rich S.A."/>
            <person name="Livny J."/>
            <person name="Vlamakis H."/>
            <person name="Clish C."/>
            <person name="Bullock K."/>
            <person name="Deik A."/>
            <person name="Scott J."/>
            <person name="Pierce K.A."/>
            <person name="Xavier R.J."/>
            <person name="Alm E.J."/>
        </authorList>
    </citation>
    <scope>NUCLEOTIDE SEQUENCE [LARGE SCALE GENOMIC DNA]</scope>
    <source>
        <strain evidence="1 3">BIOML-A2</strain>
    </source>
</reference>
<reference evidence="2 4" key="2">
    <citation type="submission" date="2020-04" db="EMBL/GenBank/DDBJ databases">
        <title>Complete Genomes and Methylome analysis of CBBP consortium that reverse antibiotic-induced susceptibility to vancomycin-resistant Enterococcus faecium infection.</title>
        <authorList>
            <person name="Fomenkov A."/>
            <person name="Zhang Z."/>
            <person name="Pamer E."/>
            <person name="Roberts R.J."/>
        </authorList>
    </citation>
    <scope>NUCLEOTIDE SEQUENCE [LARGE SCALE GENOMIC DNA]</scope>
    <source>
        <strain evidence="4">CBBP</strain>
        <strain evidence="2">CBBP-1</strain>
    </source>
</reference>
<accession>A0A6I2NKR2</accession>
<name>A0A6I2NKR2_PARDI</name>